<sequence length="293" mass="32835">MGGLRKRDWWIAFLFVLPVVVILLAISIFPMIYSFYLSLCKWDIGMGGQRTFVGAGNYLRLFSDARFFNSLKNTGRVLLFGVGAQFALGLSLALLLNRGFRGRSLVVTLFLLPMMISPVVVGCIWKIIYHYQYGPLNYLLNLLGIRSVNWLGSGSVSPYSIVLADIWEWTPFMVITLLAGLQAIPDDLYEAARVDGANRWQVFSGVVFPLLRPVVIIAILIRVMDAFKIFDLVVLLTMGGPGQASESVAFYNYLTGFKYFSMGYASAMSYVQLAVIVAIANVFLRSFRRREVV</sequence>
<dbReference type="Gene3D" id="1.10.3720.10">
    <property type="entry name" value="MetI-like"/>
    <property type="match status" value="1"/>
</dbReference>
<feature type="transmembrane region" description="Helical" evidence="7">
    <location>
        <begin position="77"/>
        <end position="96"/>
    </location>
</feature>
<proteinExistence type="inferred from homology"/>
<dbReference type="PANTHER" id="PTHR43005:SF2">
    <property type="entry name" value="INTEGRAL MEMBRANE SUGAR TRANSPORT PROTEIN"/>
    <property type="match status" value="1"/>
</dbReference>
<dbReference type="CDD" id="cd06261">
    <property type="entry name" value="TM_PBP2"/>
    <property type="match status" value="1"/>
</dbReference>
<keyword evidence="6 7" id="KW-0472">Membrane</keyword>
<gene>
    <name evidence="9" type="ORF">ENU96_08030</name>
</gene>
<reference evidence="9" key="1">
    <citation type="journal article" date="2020" name="mSystems">
        <title>Genome- and Community-Level Interaction Insights into Carbon Utilization and Element Cycling Functions of Hydrothermarchaeota in Hydrothermal Sediment.</title>
        <authorList>
            <person name="Zhou Z."/>
            <person name="Liu Y."/>
            <person name="Xu W."/>
            <person name="Pan J."/>
            <person name="Luo Z.H."/>
            <person name="Li M."/>
        </authorList>
    </citation>
    <scope>NUCLEOTIDE SEQUENCE [LARGE SCALE GENOMIC DNA]</scope>
    <source>
        <strain evidence="9">SpSt-716</strain>
    </source>
</reference>
<evidence type="ECO:0000256" key="4">
    <source>
        <dbReference type="ARBA" id="ARBA00022692"/>
    </source>
</evidence>
<evidence type="ECO:0000256" key="3">
    <source>
        <dbReference type="ARBA" id="ARBA00022475"/>
    </source>
</evidence>
<dbReference type="PANTHER" id="PTHR43005">
    <property type="entry name" value="BLR7065 PROTEIN"/>
    <property type="match status" value="1"/>
</dbReference>
<feature type="transmembrane region" description="Helical" evidence="7">
    <location>
        <begin position="262"/>
        <end position="284"/>
    </location>
</feature>
<comment type="similarity">
    <text evidence="7">Belongs to the binding-protein-dependent transport system permease family.</text>
</comment>
<dbReference type="SUPFAM" id="SSF161098">
    <property type="entry name" value="MetI-like"/>
    <property type="match status" value="1"/>
</dbReference>
<keyword evidence="4 7" id="KW-0812">Transmembrane</keyword>
<evidence type="ECO:0000256" key="7">
    <source>
        <dbReference type="RuleBase" id="RU363032"/>
    </source>
</evidence>
<protein>
    <submittedName>
        <fullName evidence="9">Sugar ABC transporter permease</fullName>
    </submittedName>
</protein>
<feature type="transmembrane region" description="Helical" evidence="7">
    <location>
        <begin position="12"/>
        <end position="36"/>
    </location>
</feature>
<accession>A0A7V3YMY4</accession>
<dbReference type="GO" id="GO:0055085">
    <property type="term" value="P:transmembrane transport"/>
    <property type="evidence" value="ECO:0007669"/>
    <property type="project" value="InterPro"/>
</dbReference>
<dbReference type="EMBL" id="DTEN01000323">
    <property type="protein sequence ID" value="HGI75607.1"/>
    <property type="molecule type" value="Genomic_DNA"/>
</dbReference>
<dbReference type="Pfam" id="PF00528">
    <property type="entry name" value="BPD_transp_1"/>
    <property type="match status" value="1"/>
</dbReference>
<evidence type="ECO:0000256" key="1">
    <source>
        <dbReference type="ARBA" id="ARBA00004651"/>
    </source>
</evidence>
<keyword evidence="5 7" id="KW-1133">Transmembrane helix</keyword>
<comment type="caution">
    <text evidence="9">The sequence shown here is derived from an EMBL/GenBank/DDBJ whole genome shotgun (WGS) entry which is preliminary data.</text>
</comment>
<dbReference type="PROSITE" id="PS50928">
    <property type="entry name" value="ABC_TM1"/>
    <property type="match status" value="1"/>
</dbReference>
<keyword evidence="3" id="KW-1003">Cell membrane</keyword>
<evidence type="ECO:0000256" key="5">
    <source>
        <dbReference type="ARBA" id="ARBA00022989"/>
    </source>
</evidence>
<feature type="domain" description="ABC transmembrane type-1" evidence="8">
    <location>
        <begin position="71"/>
        <end position="283"/>
    </location>
</feature>
<organism evidence="9">
    <name type="scientific">Candidatus Caldatribacterium californiense</name>
    <dbReference type="NCBI Taxonomy" id="1454726"/>
    <lineage>
        <taxon>Bacteria</taxon>
        <taxon>Pseudomonadati</taxon>
        <taxon>Atribacterota</taxon>
        <taxon>Atribacteria</taxon>
        <taxon>Atribacterales</taxon>
        <taxon>Candidatus Caldatribacteriaceae</taxon>
        <taxon>Candidatus Caldatribacterium</taxon>
    </lineage>
</organism>
<evidence type="ECO:0000256" key="2">
    <source>
        <dbReference type="ARBA" id="ARBA00022448"/>
    </source>
</evidence>
<evidence type="ECO:0000256" key="6">
    <source>
        <dbReference type="ARBA" id="ARBA00023136"/>
    </source>
</evidence>
<feature type="transmembrane region" description="Helical" evidence="7">
    <location>
        <begin position="159"/>
        <end position="181"/>
    </location>
</feature>
<comment type="subcellular location">
    <subcellularLocation>
        <location evidence="1 7">Cell membrane</location>
        <topology evidence="1 7">Multi-pass membrane protein</topology>
    </subcellularLocation>
</comment>
<dbReference type="AlphaFoldDB" id="A0A7V3YMY4"/>
<dbReference type="InterPro" id="IPR000515">
    <property type="entry name" value="MetI-like"/>
</dbReference>
<feature type="transmembrane region" description="Helical" evidence="7">
    <location>
        <begin position="202"/>
        <end position="224"/>
    </location>
</feature>
<name>A0A7V3YMY4_9BACT</name>
<keyword evidence="2 7" id="KW-0813">Transport</keyword>
<dbReference type="GO" id="GO:0005886">
    <property type="term" value="C:plasma membrane"/>
    <property type="evidence" value="ECO:0007669"/>
    <property type="project" value="UniProtKB-SubCell"/>
</dbReference>
<dbReference type="InterPro" id="IPR035906">
    <property type="entry name" value="MetI-like_sf"/>
</dbReference>
<evidence type="ECO:0000313" key="9">
    <source>
        <dbReference type="EMBL" id="HGI75607.1"/>
    </source>
</evidence>
<evidence type="ECO:0000259" key="8">
    <source>
        <dbReference type="PROSITE" id="PS50928"/>
    </source>
</evidence>
<feature type="transmembrane region" description="Helical" evidence="7">
    <location>
        <begin position="105"/>
        <end position="128"/>
    </location>
</feature>